<comment type="caution">
    <text evidence="2">The sequence shown here is derived from an EMBL/GenBank/DDBJ whole genome shotgun (WGS) entry which is preliminary data.</text>
</comment>
<keyword evidence="1" id="KW-0812">Transmembrane</keyword>
<feature type="transmembrane region" description="Helical" evidence="1">
    <location>
        <begin position="6"/>
        <end position="23"/>
    </location>
</feature>
<keyword evidence="3" id="KW-1185">Reference proteome</keyword>
<dbReference type="AlphaFoldDB" id="A0AAW0KG94"/>
<proteinExistence type="predicted"/>
<gene>
    <name evidence="2" type="ORF">CFP56_020104</name>
</gene>
<keyword evidence="1" id="KW-1133">Transmembrane helix</keyword>
<keyword evidence="1" id="KW-0472">Membrane</keyword>
<evidence type="ECO:0000313" key="2">
    <source>
        <dbReference type="EMBL" id="KAK7838279.1"/>
    </source>
</evidence>
<evidence type="ECO:0000256" key="1">
    <source>
        <dbReference type="SAM" id="Phobius"/>
    </source>
</evidence>
<reference evidence="2 3" key="1">
    <citation type="journal article" date="2018" name="Sci. Data">
        <title>The draft genome sequence of cork oak.</title>
        <authorList>
            <person name="Ramos A.M."/>
            <person name="Usie A."/>
            <person name="Barbosa P."/>
            <person name="Barros P.M."/>
            <person name="Capote T."/>
            <person name="Chaves I."/>
            <person name="Simoes F."/>
            <person name="Abreu I."/>
            <person name="Carrasquinho I."/>
            <person name="Faro C."/>
            <person name="Guimaraes J.B."/>
            <person name="Mendonca D."/>
            <person name="Nobrega F."/>
            <person name="Rodrigues L."/>
            <person name="Saibo N.J.M."/>
            <person name="Varela M.C."/>
            <person name="Egas C."/>
            <person name="Matos J."/>
            <person name="Miguel C.M."/>
            <person name="Oliveira M.M."/>
            <person name="Ricardo C.P."/>
            <person name="Goncalves S."/>
        </authorList>
    </citation>
    <scope>NUCLEOTIDE SEQUENCE [LARGE SCALE GENOMIC DNA]</scope>
    <source>
        <strain evidence="3">cv. HL8</strain>
    </source>
</reference>
<dbReference type="Proteomes" id="UP000237347">
    <property type="component" value="Unassembled WGS sequence"/>
</dbReference>
<name>A0AAW0KG94_QUESU</name>
<sequence length="47" mass="5444">MKPVLISKLIWLDLLLCAAISIIERITKKKKKRVENLIGQLISKRDI</sequence>
<accession>A0AAW0KG94</accession>
<protein>
    <submittedName>
        <fullName evidence="2">Uncharacterized protein</fullName>
    </submittedName>
</protein>
<organism evidence="2 3">
    <name type="scientific">Quercus suber</name>
    <name type="common">Cork oak</name>
    <dbReference type="NCBI Taxonomy" id="58331"/>
    <lineage>
        <taxon>Eukaryota</taxon>
        <taxon>Viridiplantae</taxon>
        <taxon>Streptophyta</taxon>
        <taxon>Embryophyta</taxon>
        <taxon>Tracheophyta</taxon>
        <taxon>Spermatophyta</taxon>
        <taxon>Magnoliopsida</taxon>
        <taxon>eudicotyledons</taxon>
        <taxon>Gunneridae</taxon>
        <taxon>Pentapetalae</taxon>
        <taxon>rosids</taxon>
        <taxon>fabids</taxon>
        <taxon>Fagales</taxon>
        <taxon>Fagaceae</taxon>
        <taxon>Quercus</taxon>
    </lineage>
</organism>
<evidence type="ECO:0000313" key="3">
    <source>
        <dbReference type="Proteomes" id="UP000237347"/>
    </source>
</evidence>
<dbReference type="EMBL" id="PKMF04000310">
    <property type="protein sequence ID" value="KAK7838279.1"/>
    <property type="molecule type" value="Genomic_DNA"/>
</dbReference>